<gene>
    <name evidence="2" type="ordered locus">AALP_Aa3g237000</name>
</gene>
<proteinExistence type="predicted"/>
<feature type="compositionally biased region" description="Pro residues" evidence="1">
    <location>
        <begin position="21"/>
        <end position="37"/>
    </location>
</feature>
<dbReference type="EMBL" id="CM002871">
    <property type="protein sequence ID" value="KFK39378.1"/>
    <property type="molecule type" value="Genomic_DNA"/>
</dbReference>
<dbReference type="AlphaFoldDB" id="A0A087HB76"/>
<feature type="region of interest" description="Disordered" evidence="1">
    <location>
        <begin position="1"/>
        <end position="37"/>
    </location>
</feature>
<organism evidence="2 3">
    <name type="scientific">Arabis alpina</name>
    <name type="common">Alpine rock-cress</name>
    <dbReference type="NCBI Taxonomy" id="50452"/>
    <lineage>
        <taxon>Eukaryota</taxon>
        <taxon>Viridiplantae</taxon>
        <taxon>Streptophyta</taxon>
        <taxon>Embryophyta</taxon>
        <taxon>Tracheophyta</taxon>
        <taxon>Spermatophyta</taxon>
        <taxon>Magnoliopsida</taxon>
        <taxon>eudicotyledons</taxon>
        <taxon>Gunneridae</taxon>
        <taxon>Pentapetalae</taxon>
        <taxon>rosids</taxon>
        <taxon>malvids</taxon>
        <taxon>Brassicales</taxon>
        <taxon>Brassicaceae</taxon>
        <taxon>Arabideae</taxon>
        <taxon>Arabis</taxon>
    </lineage>
</organism>
<name>A0A087HB76_ARAAL</name>
<keyword evidence="3" id="KW-1185">Reference proteome</keyword>
<dbReference type="Gramene" id="KFK39378">
    <property type="protein sequence ID" value="KFK39378"/>
    <property type="gene ID" value="AALP_AA3G237000"/>
</dbReference>
<accession>A0A087HB76</accession>
<protein>
    <submittedName>
        <fullName evidence="2">Uncharacterized protein</fullName>
    </submittedName>
</protein>
<evidence type="ECO:0000313" key="2">
    <source>
        <dbReference type="EMBL" id="KFK39378.1"/>
    </source>
</evidence>
<evidence type="ECO:0000256" key="1">
    <source>
        <dbReference type="SAM" id="MobiDB-lite"/>
    </source>
</evidence>
<evidence type="ECO:0000313" key="3">
    <source>
        <dbReference type="Proteomes" id="UP000029120"/>
    </source>
</evidence>
<dbReference type="Proteomes" id="UP000029120">
    <property type="component" value="Chromosome 3"/>
</dbReference>
<reference evidence="3" key="1">
    <citation type="journal article" date="2015" name="Nat. Plants">
        <title>Genome expansion of Arabis alpina linked with retrotransposition and reduced symmetric DNA methylation.</title>
        <authorList>
            <person name="Willing E.M."/>
            <person name="Rawat V."/>
            <person name="Mandakova T."/>
            <person name="Maumus F."/>
            <person name="James G.V."/>
            <person name="Nordstroem K.J."/>
            <person name="Becker C."/>
            <person name="Warthmann N."/>
            <person name="Chica C."/>
            <person name="Szarzynska B."/>
            <person name="Zytnicki M."/>
            <person name="Albani M.C."/>
            <person name="Kiefer C."/>
            <person name="Bergonzi S."/>
            <person name="Castaings L."/>
            <person name="Mateos J.L."/>
            <person name="Berns M.C."/>
            <person name="Bujdoso N."/>
            <person name="Piofczyk T."/>
            <person name="de Lorenzo L."/>
            <person name="Barrero-Sicilia C."/>
            <person name="Mateos I."/>
            <person name="Piednoel M."/>
            <person name="Hagmann J."/>
            <person name="Chen-Min-Tao R."/>
            <person name="Iglesias-Fernandez R."/>
            <person name="Schuster S.C."/>
            <person name="Alonso-Blanco C."/>
            <person name="Roudier F."/>
            <person name="Carbonero P."/>
            <person name="Paz-Ares J."/>
            <person name="Davis S.J."/>
            <person name="Pecinka A."/>
            <person name="Quesneville H."/>
            <person name="Colot V."/>
            <person name="Lysak M.A."/>
            <person name="Weigel D."/>
            <person name="Coupland G."/>
            <person name="Schneeberger K."/>
        </authorList>
    </citation>
    <scope>NUCLEOTIDE SEQUENCE [LARGE SCALE GENOMIC DNA]</scope>
    <source>
        <strain evidence="3">cv. Pajares</strain>
    </source>
</reference>
<sequence length="193" mass="21094">MTFASPPRSGKRTVCSSARLLPPPDPPDPPDIAPSPPCSLNKYKLHNRLDLNGTGSRRVSPYARVPSSLTVESLSWVGRGLCLHDVATHRRQATTLPRFRDRPITQRIHPSTSPNHYPSHAGFQITTDSPLHLSESLPFTCWFPDRSLAGKAACIDGNCCRSPTAIPSLTKPSCKVAFDASEVCFGFAVHLLR</sequence>